<dbReference type="AlphaFoldDB" id="A0AA47M0X2"/>
<organism evidence="10 11">
    <name type="scientific">Merluccius polli</name>
    <name type="common">Benguela hake</name>
    <name type="synonym">Merluccius cadenati</name>
    <dbReference type="NCBI Taxonomy" id="89951"/>
    <lineage>
        <taxon>Eukaryota</taxon>
        <taxon>Metazoa</taxon>
        <taxon>Chordata</taxon>
        <taxon>Craniata</taxon>
        <taxon>Vertebrata</taxon>
        <taxon>Euteleostomi</taxon>
        <taxon>Actinopterygii</taxon>
        <taxon>Neopterygii</taxon>
        <taxon>Teleostei</taxon>
        <taxon>Neoteleostei</taxon>
        <taxon>Acanthomorphata</taxon>
        <taxon>Zeiogadaria</taxon>
        <taxon>Gadariae</taxon>
        <taxon>Gadiformes</taxon>
        <taxon>Gadoidei</taxon>
        <taxon>Merlucciidae</taxon>
        <taxon>Merluccius</taxon>
    </lineage>
</organism>
<comment type="similarity">
    <text evidence="3">Belongs to the HARBI1 family.</text>
</comment>
<dbReference type="GO" id="GO:0004518">
    <property type="term" value="F:nuclease activity"/>
    <property type="evidence" value="ECO:0007669"/>
    <property type="project" value="UniProtKB-KW"/>
</dbReference>
<dbReference type="GO" id="GO:0005634">
    <property type="term" value="C:nucleus"/>
    <property type="evidence" value="ECO:0007669"/>
    <property type="project" value="UniProtKB-SubCell"/>
</dbReference>
<dbReference type="GO" id="GO:0046872">
    <property type="term" value="F:metal ion binding"/>
    <property type="evidence" value="ECO:0007669"/>
    <property type="project" value="UniProtKB-KW"/>
</dbReference>
<evidence type="ECO:0000256" key="4">
    <source>
        <dbReference type="ARBA" id="ARBA00022722"/>
    </source>
</evidence>
<comment type="subcellular location">
    <subcellularLocation>
        <location evidence="2">Nucleus</location>
    </subcellularLocation>
</comment>
<evidence type="ECO:0000256" key="8">
    <source>
        <dbReference type="SAM" id="MobiDB-lite"/>
    </source>
</evidence>
<comment type="caution">
    <text evidence="10">The sequence shown here is derived from an EMBL/GenBank/DDBJ whole genome shotgun (WGS) entry which is preliminary data.</text>
</comment>
<evidence type="ECO:0000256" key="6">
    <source>
        <dbReference type="ARBA" id="ARBA00022801"/>
    </source>
</evidence>
<keyword evidence="4" id="KW-0540">Nuclease</keyword>
<proteinExistence type="inferred from homology"/>
<dbReference type="Pfam" id="PF13359">
    <property type="entry name" value="DDE_Tnp_4"/>
    <property type="match status" value="1"/>
</dbReference>
<keyword evidence="6" id="KW-0378">Hydrolase</keyword>
<evidence type="ECO:0000313" key="10">
    <source>
        <dbReference type="EMBL" id="KAK0131595.1"/>
    </source>
</evidence>
<evidence type="ECO:0000313" key="11">
    <source>
        <dbReference type="Proteomes" id="UP001174136"/>
    </source>
</evidence>
<dbReference type="EMBL" id="JAOPHQ010006498">
    <property type="protein sequence ID" value="KAK0131595.1"/>
    <property type="molecule type" value="Genomic_DNA"/>
</dbReference>
<name>A0AA47M0X2_MERPO</name>
<keyword evidence="5" id="KW-0479">Metal-binding</keyword>
<feature type="domain" description="DDE Tnp4" evidence="9">
    <location>
        <begin position="2"/>
        <end position="76"/>
    </location>
</feature>
<reference evidence="10" key="1">
    <citation type="journal article" date="2023" name="Front. Mar. Sci.">
        <title>A new Merluccius polli reference genome to investigate the effects of global change in West African waters.</title>
        <authorList>
            <person name="Mateo J.L."/>
            <person name="Blanco-Fernandez C."/>
            <person name="Garcia-Vazquez E."/>
            <person name="Machado-Schiaffino G."/>
        </authorList>
    </citation>
    <scope>NUCLEOTIDE SEQUENCE</scope>
    <source>
        <strain evidence="10">C29</strain>
        <tissue evidence="10">Fin</tissue>
    </source>
</reference>
<evidence type="ECO:0000256" key="3">
    <source>
        <dbReference type="ARBA" id="ARBA00006958"/>
    </source>
</evidence>
<evidence type="ECO:0000256" key="7">
    <source>
        <dbReference type="ARBA" id="ARBA00023242"/>
    </source>
</evidence>
<feature type="region of interest" description="Disordered" evidence="8">
    <location>
        <begin position="90"/>
        <end position="110"/>
    </location>
</feature>
<accession>A0AA47M0X2</accession>
<sequence length="120" mass="13834">MHIIGDSAYPLMKHLMKPYRDNGHLTARQRRFNQKLNAARVAIEHAFGIMKAKFRRLKCLHMKDVATVTTCCILHNICLDPGDHFDEDELGLHQLGEDPHPPQPNNRDASHYRDMICAHI</sequence>
<evidence type="ECO:0000256" key="2">
    <source>
        <dbReference type="ARBA" id="ARBA00004123"/>
    </source>
</evidence>
<dbReference type="PANTHER" id="PTHR22930:SF85">
    <property type="entry name" value="GH03217P-RELATED"/>
    <property type="match status" value="1"/>
</dbReference>
<protein>
    <submittedName>
        <fullName evidence="10">Protein ANTAGONIST OF LIKE HETEROCHROMATIN PROTEIN 1</fullName>
    </submittedName>
</protein>
<dbReference type="InterPro" id="IPR045249">
    <property type="entry name" value="HARBI1-like"/>
</dbReference>
<dbReference type="GO" id="GO:0016787">
    <property type="term" value="F:hydrolase activity"/>
    <property type="evidence" value="ECO:0007669"/>
    <property type="project" value="UniProtKB-KW"/>
</dbReference>
<keyword evidence="7" id="KW-0539">Nucleus</keyword>
<evidence type="ECO:0000259" key="9">
    <source>
        <dbReference type="Pfam" id="PF13359"/>
    </source>
</evidence>
<evidence type="ECO:0000256" key="5">
    <source>
        <dbReference type="ARBA" id="ARBA00022723"/>
    </source>
</evidence>
<evidence type="ECO:0000256" key="1">
    <source>
        <dbReference type="ARBA" id="ARBA00001968"/>
    </source>
</evidence>
<gene>
    <name evidence="10" type="primary">ALP1_8</name>
    <name evidence="10" type="ORF">N1851_033694</name>
</gene>
<dbReference type="Proteomes" id="UP001174136">
    <property type="component" value="Unassembled WGS sequence"/>
</dbReference>
<dbReference type="PANTHER" id="PTHR22930">
    <property type="match status" value="1"/>
</dbReference>
<dbReference type="InterPro" id="IPR027806">
    <property type="entry name" value="HARBI1_dom"/>
</dbReference>
<comment type="cofactor">
    <cofactor evidence="1">
        <name>a divalent metal cation</name>
        <dbReference type="ChEBI" id="CHEBI:60240"/>
    </cofactor>
</comment>
<keyword evidence="11" id="KW-1185">Reference proteome</keyword>